<accession>A0A974ZZC1</accession>
<evidence type="ECO:0000313" key="3">
    <source>
        <dbReference type="Proteomes" id="UP000662783"/>
    </source>
</evidence>
<feature type="chain" id="PRO_5037101986" description="TM2 domain-containing protein" evidence="1">
    <location>
        <begin position="17"/>
        <end position="285"/>
    </location>
</feature>
<keyword evidence="1" id="KW-0732">Signal</keyword>
<gene>
    <name evidence="2" type="ORF">JR347_10230</name>
</gene>
<sequence length="285" mass="32164">MRLLFLCVFLFSIAHSGIGQQLHNELEFLNYLMNTRNYNDAEVLLNNIKPDTQSEMDSVYYLTGKIHYLNQNLDLAVNEFNKLNNSLTKPIHSYSKFYNALCKAYQGKYESGLTDLNSLSLNDSLLINLRKLELGGIYLLQRDLKSFNDISTSYQGNYYQTSSQEKSLMLIGEDLSQRKEKSPFVAGLMSAIIPGSGRMYAGKTGMGIATLLTTAILGLQTWEGYDKDGIDSPRFIIFGSLFSLAYVGNIWGSVFTVKISNNDFNKAVNNRILIDLHIPLRNIID</sequence>
<feature type="signal peptide" evidence="1">
    <location>
        <begin position="1"/>
        <end position="16"/>
    </location>
</feature>
<dbReference type="Proteomes" id="UP000662783">
    <property type="component" value="Chromosome"/>
</dbReference>
<reference evidence="2" key="1">
    <citation type="submission" date="2021-02" db="EMBL/GenBank/DDBJ databases">
        <title>Fulvivirga sp. S481 isolated from sea water.</title>
        <authorList>
            <person name="Bae S.S."/>
            <person name="Baek K."/>
        </authorList>
    </citation>
    <scope>NUCLEOTIDE SEQUENCE</scope>
    <source>
        <strain evidence="2">S481</strain>
    </source>
</reference>
<dbReference type="KEGG" id="fuv:JR347_10230"/>
<proteinExistence type="predicted"/>
<name>A0A974ZZC1_9BACT</name>
<evidence type="ECO:0000256" key="1">
    <source>
        <dbReference type="SAM" id="SignalP"/>
    </source>
</evidence>
<dbReference type="AlphaFoldDB" id="A0A974ZZC1"/>
<evidence type="ECO:0008006" key="4">
    <source>
        <dbReference type="Google" id="ProtNLM"/>
    </source>
</evidence>
<protein>
    <recommendedName>
        <fullName evidence="4">TM2 domain-containing protein</fullName>
    </recommendedName>
</protein>
<organism evidence="2 3">
    <name type="scientific">Fulvivirga lutea</name>
    <dbReference type="NCBI Taxonomy" id="2810512"/>
    <lineage>
        <taxon>Bacteria</taxon>
        <taxon>Pseudomonadati</taxon>
        <taxon>Bacteroidota</taxon>
        <taxon>Cytophagia</taxon>
        <taxon>Cytophagales</taxon>
        <taxon>Fulvivirgaceae</taxon>
        <taxon>Fulvivirga</taxon>
    </lineage>
</organism>
<evidence type="ECO:0000313" key="2">
    <source>
        <dbReference type="EMBL" id="QSE95994.1"/>
    </source>
</evidence>
<keyword evidence="3" id="KW-1185">Reference proteome</keyword>
<dbReference type="EMBL" id="CP070608">
    <property type="protein sequence ID" value="QSE95994.1"/>
    <property type="molecule type" value="Genomic_DNA"/>
</dbReference>
<dbReference type="RefSeq" id="WP_205720507.1">
    <property type="nucleotide sequence ID" value="NZ_CP070608.1"/>
</dbReference>